<dbReference type="RefSeq" id="WP_129440839.1">
    <property type="nucleotide sequence ID" value="NZ_CP035492.1"/>
</dbReference>
<proteinExistence type="predicted"/>
<accession>A0A4P6EVZ8</accession>
<dbReference type="Proteomes" id="UP000293568">
    <property type="component" value="Chromosome"/>
</dbReference>
<dbReference type="EMBL" id="CP035492">
    <property type="protein sequence ID" value="QAY66846.1"/>
    <property type="molecule type" value="Genomic_DNA"/>
</dbReference>
<keyword evidence="3" id="KW-1185">Reference proteome</keyword>
<dbReference type="KEGG" id="pprt:ET464_11030"/>
<evidence type="ECO:0008006" key="4">
    <source>
        <dbReference type="Google" id="ProtNLM"/>
    </source>
</evidence>
<evidence type="ECO:0000313" key="2">
    <source>
        <dbReference type="EMBL" id="QAY66846.1"/>
    </source>
</evidence>
<gene>
    <name evidence="2" type="ORF">ET464_11030</name>
</gene>
<reference evidence="2 3" key="1">
    <citation type="submission" date="2019-01" db="EMBL/GenBank/DDBJ databases">
        <title>Genome sequencing of strain FW100M-2.</title>
        <authorList>
            <person name="Heo J."/>
            <person name="Kim S.-J."/>
            <person name="Kim J.-S."/>
            <person name="Hong S.-B."/>
            <person name="Kwon S.-W."/>
        </authorList>
    </citation>
    <scope>NUCLEOTIDE SEQUENCE [LARGE SCALE GENOMIC DNA]</scope>
    <source>
        <strain evidence="2 3">FW100M-2</strain>
    </source>
</reference>
<sequence length="447" mass="52207">MLIGTAVTNSHLARAKVLAQSVKLHHPEAKFVVSLVERALDPDIPEFPCFDEVVLAKDTWSGNFDQLIFKYDTWEACCFAKAPLLDYVMNKYKDEDQVLFLDSDMEVLAPLYDLDHRFKQSSVILTPQHIYRGSEYDDFKYGVFNAGFVGVSRNEEGLSFIKWWLKRLERHAYFGDNDTLFAEQKWLNLVPSFFDHTEIIRHPGYNVAGWNFGERKITRSDSGQYLSNGEPLYILHHHSISELEKQIEDESFRGEHPVLSELIQSYAAKLDRVGRRNTGLIPWSYRFFTSGEMILRESRLVYRNNLYLEQKYPNPFLLSNAFFANYPHEEHDDDEAALRTAPRKRRPVRRAKRKARRSKKRISKQRLRKVKRPVKKSRSHAPHKPVNNFLTKPTLFIPQQQRVRQAHPQILIRLNLNLSLRLALNIQINGRARRSRTVKLAAKGGFQ</sequence>
<protein>
    <recommendedName>
        <fullName evidence="4">Glycosyl transferase</fullName>
    </recommendedName>
</protein>
<dbReference type="OrthoDB" id="186344at2"/>
<organism evidence="2 3">
    <name type="scientific">Paenibacillus protaetiae</name>
    <dbReference type="NCBI Taxonomy" id="2509456"/>
    <lineage>
        <taxon>Bacteria</taxon>
        <taxon>Bacillati</taxon>
        <taxon>Bacillota</taxon>
        <taxon>Bacilli</taxon>
        <taxon>Bacillales</taxon>
        <taxon>Paenibacillaceae</taxon>
        <taxon>Paenibacillus</taxon>
    </lineage>
</organism>
<evidence type="ECO:0000256" key="1">
    <source>
        <dbReference type="SAM" id="MobiDB-lite"/>
    </source>
</evidence>
<dbReference type="InterPro" id="IPR029044">
    <property type="entry name" value="Nucleotide-diphossugar_trans"/>
</dbReference>
<feature type="region of interest" description="Disordered" evidence="1">
    <location>
        <begin position="333"/>
        <end position="389"/>
    </location>
</feature>
<dbReference type="Gene3D" id="3.90.550.10">
    <property type="entry name" value="Spore Coat Polysaccharide Biosynthesis Protein SpsA, Chain A"/>
    <property type="match status" value="1"/>
</dbReference>
<evidence type="ECO:0000313" key="3">
    <source>
        <dbReference type="Proteomes" id="UP000293568"/>
    </source>
</evidence>
<dbReference type="SUPFAM" id="SSF53448">
    <property type="entry name" value="Nucleotide-diphospho-sugar transferases"/>
    <property type="match status" value="1"/>
</dbReference>
<feature type="compositionally biased region" description="Basic residues" evidence="1">
    <location>
        <begin position="341"/>
        <end position="383"/>
    </location>
</feature>
<name>A0A4P6EVZ8_9BACL</name>
<dbReference type="AlphaFoldDB" id="A0A4P6EVZ8"/>